<dbReference type="EMBL" id="HF545617">
    <property type="protein sequence ID" value="CCO06208.1"/>
    <property type="molecule type" value="Genomic_DNA"/>
</dbReference>
<feature type="domain" description="Microcystin LR degradation protein MlrC N-terminal" evidence="1">
    <location>
        <begin position="2"/>
        <end position="115"/>
    </location>
</feature>
<evidence type="ECO:0000313" key="3">
    <source>
        <dbReference type="Proteomes" id="UP000027600"/>
    </source>
</evidence>
<evidence type="ECO:0000313" key="2">
    <source>
        <dbReference type="EMBL" id="CCO06208.1"/>
    </source>
</evidence>
<dbReference type="InterPro" id="IPR015995">
    <property type="entry name" value="MlrC_N"/>
</dbReference>
<sequence>MRAAVGGFFHETNTFCAIRTDLDSFKARDYIDADDVKEFTEYFNDAREITGFLRTLAKYNDDVLPLPAAFATPSGLIEKDVYVAIKERMLERIAFTKPDVVFLNLHGAAVVEGFDGL</sequence>
<accession>A0ABP1WQ54</accession>
<gene>
    <name evidence="2" type="ORF">RBI_II00451</name>
</gene>
<name>A0ABP1WQ54_9FIRM</name>
<evidence type="ECO:0000259" key="1">
    <source>
        <dbReference type="Pfam" id="PF07364"/>
    </source>
</evidence>
<dbReference type="Proteomes" id="UP000027600">
    <property type="component" value="Chromosome II"/>
</dbReference>
<protein>
    <recommendedName>
        <fullName evidence="1">Microcystin LR degradation protein MlrC N-terminal domain-containing protein</fullName>
    </recommendedName>
</protein>
<dbReference type="RefSeq" id="WP_041337474.1">
    <property type="nucleotide sequence ID" value="NZ_DAWEQM010000010.1"/>
</dbReference>
<reference evidence="2 3" key="1">
    <citation type="journal article" date="2014" name="Int. J. Syst. Evol. Microbiol.">
        <title>Complete genome of a new Firmicutes species belonging to the dominant human colonic microbiota ('Ruminococcus bicirculans') reveals two chromosomes and a selective capacity to utilize plant glucans.</title>
        <authorList>
            <consortium name="NISC Comparative Sequencing Program"/>
            <person name="Wegmann U."/>
            <person name="Louis P."/>
            <person name="Goesmann A."/>
            <person name="Henrissat B."/>
            <person name="Duncan S.H."/>
            <person name="Flint H.J."/>
        </authorList>
    </citation>
    <scope>NUCLEOTIDE SEQUENCE [LARGE SCALE GENOMIC DNA]</scope>
    <source>
        <strain evidence="2 3">80/3</strain>
    </source>
</reference>
<proteinExistence type="predicted"/>
<organism evidence="2 3">
    <name type="scientific">Ruminococcus bicirculans</name>
    <name type="common">ex Wegman et al. 2014</name>
    <dbReference type="NCBI Taxonomy" id="1160721"/>
    <lineage>
        <taxon>Bacteria</taxon>
        <taxon>Bacillati</taxon>
        <taxon>Bacillota</taxon>
        <taxon>Clostridia</taxon>
        <taxon>Eubacteriales</taxon>
        <taxon>Oscillospiraceae</taxon>
        <taxon>Ruminococcus</taxon>
    </lineage>
</organism>
<keyword evidence="3" id="KW-1185">Reference proteome</keyword>
<dbReference type="Pfam" id="PF07364">
    <property type="entry name" value="DUF1485"/>
    <property type="match status" value="1"/>
</dbReference>